<evidence type="ECO:0000313" key="1">
    <source>
        <dbReference type="EMBL" id="SEK92166.1"/>
    </source>
</evidence>
<sequence length="92" mass="10765">MNIGWIGAGAIAFLWWLVSKTSEDKIAEISKRLDWVEIKCNTNEANILRIFHLLQIERGEISEEEKSAARDELEGQLRQIFERNAHLMKKKR</sequence>
<organism evidence="1 2">
    <name type="scientific">Paraburkholderia caballeronis</name>
    <dbReference type="NCBI Taxonomy" id="416943"/>
    <lineage>
        <taxon>Bacteria</taxon>
        <taxon>Pseudomonadati</taxon>
        <taxon>Pseudomonadota</taxon>
        <taxon>Betaproteobacteria</taxon>
        <taxon>Burkholderiales</taxon>
        <taxon>Burkholderiaceae</taxon>
        <taxon>Paraburkholderia</taxon>
    </lineage>
</organism>
<evidence type="ECO:0000313" key="2">
    <source>
        <dbReference type="Proteomes" id="UP000199120"/>
    </source>
</evidence>
<dbReference type="Proteomes" id="UP000199120">
    <property type="component" value="Unassembled WGS sequence"/>
</dbReference>
<gene>
    <name evidence="1" type="ORF">SAMN05192542_104123</name>
</gene>
<proteinExistence type="predicted"/>
<dbReference type="AlphaFoldDB" id="A0A1H7L0C2"/>
<protein>
    <submittedName>
        <fullName evidence="1">Uncharacterized protein</fullName>
    </submittedName>
</protein>
<name>A0A1H7L0C2_9BURK</name>
<accession>A0A1H7L0C2</accession>
<keyword evidence="2" id="KW-1185">Reference proteome</keyword>
<dbReference type="STRING" id="416943.SAMN05445871_4056"/>
<reference evidence="2" key="1">
    <citation type="submission" date="2016-10" db="EMBL/GenBank/DDBJ databases">
        <authorList>
            <person name="Varghese N."/>
            <person name="Submissions S."/>
        </authorList>
    </citation>
    <scope>NUCLEOTIDE SEQUENCE [LARGE SCALE GENOMIC DNA]</scope>
    <source>
        <strain evidence="2">LMG 26416</strain>
    </source>
</reference>
<dbReference type="RefSeq" id="WP_143040706.1">
    <property type="nucleotide sequence ID" value="NZ_FNSR01000002.1"/>
</dbReference>
<dbReference type="EMBL" id="FOAJ01000004">
    <property type="protein sequence ID" value="SEK92166.1"/>
    <property type="molecule type" value="Genomic_DNA"/>
</dbReference>